<feature type="transmembrane region" description="Helical" evidence="1">
    <location>
        <begin position="34"/>
        <end position="59"/>
    </location>
</feature>
<comment type="caution">
    <text evidence="2">The sequence shown here is derived from an EMBL/GenBank/DDBJ whole genome shotgun (WGS) entry which is preliminary data.</text>
</comment>
<dbReference type="EMBL" id="JAPMIV010000018">
    <property type="protein sequence ID" value="MDV6375055.1"/>
    <property type="molecule type" value="Genomic_DNA"/>
</dbReference>
<feature type="transmembrane region" description="Helical" evidence="1">
    <location>
        <begin position="66"/>
        <end position="89"/>
    </location>
</feature>
<dbReference type="RefSeq" id="WP_317640386.1">
    <property type="nucleotide sequence ID" value="NZ_JAPMIV010000018.1"/>
</dbReference>
<keyword evidence="1" id="KW-0812">Transmembrane</keyword>
<keyword evidence="3" id="KW-1185">Reference proteome</keyword>
<accession>A0ABU4DRJ9</accession>
<feature type="transmembrane region" description="Helical" evidence="1">
    <location>
        <begin position="7"/>
        <end position="28"/>
    </location>
</feature>
<proteinExistence type="predicted"/>
<keyword evidence="1" id="KW-0472">Membrane</keyword>
<keyword evidence="1" id="KW-1133">Transmembrane helix</keyword>
<evidence type="ECO:0000256" key="1">
    <source>
        <dbReference type="SAM" id="Phobius"/>
    </source>
</evidence>
<reference evidence="2 3" key="1">
    <citation type="submission" date="2022-11" db="EMBL/GenBank/DDBJ databases">
        <title>Deinococcus ZS9-10, Low Temperature and Draught-tolerating, UV-resistant Bacteria from Continental Antarctica.</title>
        <authorList>
            <person name="Cheng L."/>
        </authorList>
    </citation>
    <scope>NUCLEOTIDE SEQUENCE [LARGE SCALE GENOMIC DNA]</scope>
    <source>
        <strain evidence="2 3">ZS9-10</strain>
    </source>
</reference>
<name>A0ABU4DRJ9_9DEIO</name>
<evidence type="ECO:0000313" key="3">
    <source>
        <dbReference type="Proteomes" id="UP001276150"/>
    </source>
</evidence>
<evidence type="ECO:0000313" key="2">
    <source>
        <dbReference type="EMBL" id="MDV6375055.1"/>
    </source>
</evidence>
<gene>
    <name evidence="2" type="ORF">ORD21_10700</name>
</gene>
<organism evidence="2 3">
    <name type="scientific">Deinococcus arenicola</name>
    <dbReference type="NCBI Taxonomy" id="2994950"/>
    <lineage>
        <taxon>Bacteria</taxon>
        <taxon>Thermotogati</taxon>
        <taxon>Deinococcota</taxon>
        <taxon>Deinococci</taxon>
        <taxon>Deinococcales</taxon>
        <taxon>Deinococcaceae</taxon>
        <taxon>Deinococcus</taxon>
    </lineage>
</organism>
<dbReference type="Proteomes" id="UP001276150">
    <property type="component" value="Unassembled WGS sequence"/>
</dbReference>
<protein>
    <submittedName>
        <fullName evidence="2">Uncharacterized protein</fullName>
    </submittedName>
</protein>
<sequence>MTPWLVALWIVAGLLQLLIAFVPIMLFAADSTTLLFYLLAVFSLPLLVFLCQGTAVTLVRRGRVKAGLWFAFGPLPIGIVLMPLLLGFFF</sequence>